<dbReference type="Pfam" id="PF00656">
    <property type="entry name" value="Peptidase_C14"/>
    <property type="match status" value="1"/>
</dbReference>
<keyword evidence="3" id="KW-1185">Reference proteome</keyword>
<dbReference type="AlphaFoldDB" id="A0A6A6WD68"/>
<name>A0A6A6WD68_9PEZI</name>
<dbReference type="GO" id="GO:0004197">
    <property type="term" value="F:cysteine-type endopeptidase activity"/>
    <property type="evidence" value="ECO:0007669"/>
    <property type="project" value="InterPro"/>
</dbReference>
<sequence length="216" mass="23860">MTPMSRGSAKSNNYIASSREDYGFVVVLKRLNVDSHTPQTQINYCIAEFAHNHNLKNSLLIVYYAGRANYFNEKLRMTGTAKRGVVEELVPHSMTGNSMEQSLRGLASDILVIFDCCEPGSLAHGRAARSFEYMAACGAGETAALPGSAPFTAALIKAVKGYRAEKEIFTSQHPLQSIQGSETLSKNQQPNLSTRHTRFKYRLWIAPLNADILNKT</sequence>
<reference evidence="2" key="1">
    <citation type="journal article" date="2020" name="Stud. Mycol.">
        <title>101 Dothideomycetes genomes: a test case for predicting lifestyles and emergence of pathogens.</title>
        <authorList>
            <person name="Haridas S."/>
            <person name="Albert R."/>
            <person name="Binder M."/>
            <person name="Bloem J."/>
            <person name="Labutti K."/>
            <person name="Salamov A."/>
            <person name="Andreopoulos B."/>
            <person name="Baker S."/>
            <person name="Barry K."/>
            <person name="Bills G."/>
            <person name="Bluhm B."/>
            <person name="Cannon C."/>
            <person name="Castanera R."/>
            <person name="Culley D."/>
            <person name="Daum C."/>
            <person name="Ezra D."/>
            <person name="Gonzalez J."/>
            <person name="Henrissat B."/>
            <person name="Kuo A."/>
            <person name="Liang C."/>
            <person name="Lipzen A."/>
            <person name="Lutzoni F."/>
            <person name="Magnuson J."/>
            <person name="Mondo S."/>
            <person name="Nolan M."/>
            <person name="Ohm R."/>
            <person name="Pangilinan J."/>
            <person name="Park H.-J."/>
            <person name="Ramirez L."/>
            <person name="Alfaro M."/>
            <person name="Sun H."/>
            <person name="Tritt A."/>
            <person name="Yoshinaga Y."/>
            <person name="Zwiers L.-H."/>
            <person name="Turgeon B."/>
            <person name="Goodwin S."/>
            <person name="Spatafora J."/>
            <person name="Crous P."/>
            <person name="Grigoriev I."/>
        </authorList>
    </citation>
    <scope>NUCLEOTIDE SEQUENCE</scope>
    <source>
        <strain evidence="2">CBS 121739</strain>
    </source>
</reference>
<organism evidence="2 3">
    <name type="scientific">Pseudovirgaria hyperparasitica</name>
    <dbReference type="NCBI Taxonomy" id="470096"/>
    <lineage>
        <taxon>Eukaryota</taxon>
        <taxon>Fungi</taxon>
        <taxon>Dikarya</taxon>
        <taxon>Ascomycota</taxon>
        <taxon>Pezizomycotina</taxon>
        <taxon>Dothideomycetes</taxon>
        <taxon>Dothideomycetes incertae sedis</taxon>
        <taxon>Acrospermales</taxon>
        <taxon>Acrospermaceae</taxon>
        <taxon>Pseudovirgaria</taxon>
    </lineage>
</organism>
<feature type="domain" description="Peptidase C14 caspase" evidence="1">
    <location>
        <begin position="21"/>
        <end position="194"/>
    </location>
</feature>
<protein>
    <recommendedName>
        <fullName evidence="1">Peptidase C14 caspase domain-containing protein</fullName>
    </recommendedName>
</protein>
<accession>A0A6A6WD68</accession>
<dbReference type="InterPro" id="IPR011600">
    <property type="entry name" value="Pept_C14_caspase"/>
</dbReference>
<dbReference type="Proteomes" id="UP000799437">
    <property type="component" value="Unassembled WGS sequence"/>
</dbReference>
<evidence type="ECO:0000313" key="2">
    <source>
        <dbReference type="EMBL" id="KAF2759507.1"/>
    </source>
</evidence>
<dbReference type="OrthoDB" id="4760831at2759"/>
<dbReference type="GO" id="GO:0006508">
    <property type="term" value="P:proteolysis"/>
    <property type="evidence" value="ECO:0007669"/>
    <property type="project" value="InterPro"/>
</dbReference>
<evidence type="ECO:0000259" key="1">
    <source>
        <dbReference type="Pfam" id="PF00656"/>
    </source>
</evidence>
<dbReference type="RefSeq" id="XP_033601958.1">
    <property type="nucleotide sequence ID" value="XM_033746726.1"/>
</dbReference>
<dbReference type="EMBL" id="ML996569">
    <property type="protein sequence ID" value="KAF2759507.1"/>
    <property type="molecule type" value="Genomic_DNA"/>
</dbReference>
<gene>
    <name evidence="2" type="ORF">EJ05DRAFT_498718</name>
</gene>
<dbReference type="GeneID" id="54487780"/>
<evidence type="ECO:0000313" key="3">
    <source>
        <dbReference type="Proteomes" id="UP000799437"/>
    </source>
</evidence>
<dbReference type="Gene3D" id="3.40.50.1460">
    <property type="match status" value="1"/>
</dbReference>
<proteinExistence type="predicted"/>